<proteinExistence type="predicted"/>
<gene>
    <name evidence="2" type="ORF">B1A_00608</name>
</gene>
<comment type="caution">
    <text evidence="2">The sequence shown here is derived from an EMBL/GenBank/DDBJ whole genome shotgun (WGS) entry which is preliminary data.</text>
</comment>
<dbReference type="GO" id="GO:0009298">
    <property type="term" value="P:GDP-mannose biosynthetic process"/>
    <property type="evidence" value="ECO:0007669"/>
    <property type="project" value="TreeGrafter"/>
</dbReference>
<feature type="domain" description="Nucleotidyl transferase" evidence="1">
    <location>
        <begin position="1"/>
        <end position="128"/>
    </location>
</feature>
<dbReference type="InterPro" id="IPR029044">
    <property type="entry name" value="Nucleotide-diphossugar_trans"/>
</dbReference>
<dbReference type="PANTHER" id="PTHR46390:SF1">
    <property type="entry name" value="MANNOSE-1-PHOSPHATE GUANYLYLTRANSFERASE"/>
    <property type="match status" value="1"/>
</dbReference>
<protein>
    <submittedName>
        <fullName evidence="2">Mannose-1-phosphate guanylyltransferase (GDP)</fullName>
    </submittedName>
</protein>
<sequence>GYVQQGESLGSGDSAFRVTAFKEKPVESVARDYVQSGRFFWNSGMFVWKTRTILKELQTHLPESYAGVTKIAATWGTPDFGRILREIYPTLPKISIDYAVLEKARLMAMVPMPVNWLDVGNWNSVAETVPRDNRGNRAIGCETAMLDSSGVLAVSEKNHLVATI</sequence>
<dbReference type="EMBL" id="AUZX01000457">
    <property type="protein sequence ID" value="EQD80706.1"/>
    <property type="molecule type" value="Genomic_DNA"/>
</dbReference>
<name>T1C5E5_9ZZZZ</name>
<accession>T1C5E5</accession>
<keyword evidence="2" id="KW-0808">Transferase</keyword>
<dbReference type="PANTHER" id="PTHR46390">
    <property type="entry name" value="MANNOSE-1-PHOSPHATE GUANYLYLTRANSFERASE"/>
    <property type="match status" value="1"/>
</dbReference>
<dbReference type="GO" id="GO:0004475">
    <property type="term" value="F:mannose-1-phosphate guanylyltransferase (GTP) activity"/>
    <property type="evidence" value="ECO:0007669"/>
    <property type="project" value="TreeGrafter"/>
</dbReference>
<feature type="non-terminal residue" evidence="2">
    <location>
        <position position="164"/>
    </location>
</feature>
<reference evidence="2" key="2">
    <citation type="journal article" date="2014" name="ISME J.">
        <title>Microbial stratification in low pH oxic and suboxic macroscopic growths along an acid mine drainage.</title>
        <authorList>
            <person name="Mendez-Garcia C."/>
            <person name="Mesa V."/>
            <person name="Sprenger R.R."/>
            <person name="Richter M."/>
            <person name="Diez M.S."/>
            <person name="Solano J."/>
            <person name="Bargiela R."/>
            <person name="Golyshina O.V."/>
            <person name="Manteca A."/>
            <person name="Ramos J.L."/>
            <person name="Gallego J.R."/>
            <person name="Llorente I."/>
            <person name="Martins Dos Santos V.A."/>
            <person name="Jensen O.N."/>
            <person name="Pelaez A.I."/>
            <person name="Sanchez J."/>
            <person name="Ferrer M."/>
        </authorList>
    </citation>
    <scope>NUCLEOTIDE SEQUENCE</scope>
</reference>
<dbReference type="InterPro" id="IPR005835">
    <property type="entry name" value="NTP_transferase_dom"/>
</dbReference>
<evidence type="ECO:0000259" key="1">
    <source>
        <dbReference type="Pfam" id="PF00483"/>
    </source>
</evidence>
<dbReference type="SUPFAM" id="SSF53448">
    <property type="entry name" value="Nucleotide-diphospho-sugar transferases"/>
    <property type="match status" value="1"/>
</dbReference>
<dbReference type="Gene3D" id="3.90.550.10">
    <property type="entry name" value="Spore Coat Polysaccharide Biosynthesis Protein SpsA, Chain A"/>
    <property type="match status" value="1"/>
</dbReference>
<organism evidence="2">
    <name type="scientific">mine drainage metagenome</name>
    <dbReference type="NCBI Taxonomy" id="410659"/>
    <lineage>
        <taxon>unclassified sequences</taxon>
        <taxon>metagenomes</taxon>
        <taxon>ecological metagenomes</taxon>
    </lineage>
</organism>
<evidence type="ECO:0000313" key="2">
    <source>
        <dbReference type="EMBL" id="EQD80706.1"/>
    </source>
</evidence>
<dbReference type="InterPro" id="IPR051161">
    <property type="entry name" value="Mannose-6P_isomerase_type2"/>
</dbReference>
<feature type="non-terminal residue" evidence="2">
    <location>
        <position position="1"/>
    </location>
</feature>
<reference evidence="2" key="1">
    <citation type="submission" date="2013-08" db="EMBL/GenBank/DDBJ databases">
        <authorList>
            <person name="Mendez C."/>
            <person name="Richter M."/>
            <person name="Ferrer M."/>
            <person name="Sanchez J."/>
        </authorList>
    </citation>
    <scope>NUCLEOTIDE SEQUENCE</scope>
</reference>
<dbReference type="Pfam" id="PF00483">
    <property type="entry name" value="NTP_transferase"/>
    <property type="match status" value="1"/>
</dbReference>
<keyword evidence="2" id="KW-0548">Nucleotidyltransferase</keyword>
<dbReference type="AlphaFoldDB" id="T1C5E5"/>